<evidence type="ECO:0000313" key="4">
    <source>
        <dbReference type="Proteomes" id="UP000466442"/>
    </source>
</evidence>
<feature type="compositionally biased region" description="Acidic residues" evidence="1">
    <location>
        <begin position="673"/>
        <end position="685"/>
    </location>
</feature>
<dbReference type="Pfam" id="PF13358">
    <property type="entry name" value="DDE_3"/>
    <property type="match status" value="1"/>
</dbReference>
<sequence>MGQEDLKYLKCMKETLTAMLAATKKQPNISQIVKDGLNTMEEMCDALVTQEKRRTSVQKRLKAEVDKLTKWSPSKERSHGSRKRRKEDETDLSNSEEDCMETETSSHVVSDSDTAGVPFEKVKSRKGRQDLAKEAQRKAAREARRDADRIRRIKQQAEVEAQKKEADKKRKESEEKRRAEQDGRRKRKEAVKRDMQRNLKRSQALVIKVSDQISYAEVLQKLKDKVNPAEMNTEIRKIRRSWSGKAVRSQARAIIFSVYQYVKGLKDGGILGKNVIVREETAKATSVSLSTVNKVIAEGNKALQETGSPAFITPKKPRGRPPTLECDEFSEAAIRHKISEFYIVKKQLPTLRSLVVALREDEVIDCGRNFLNKRLHKLGFNWKKCQSSRKILVERPEIVNWRLRYLDAMKEFRAQGRYVVYLDETYVNESHHAQNCWQSPEERGALSRIGKGNRLIIVHGGGELGFVSNALLIFKASSRSGDYHTSMNFDNFSKWLKEKFLPNLPSHSVIVLDNAAYHNVQTNRKPSAASLKNDVATWLRNNGIQFDESETKAQLICKVKQADVPKTYRIDEIINEAGHDVLHLPPYHPDLNPIEMVWGDLKGELARTSVGTPLGVKEEHLRRLFDAYTADKWKKVCEHVMNTEIKYMTNDHILDDRVDQMIISLAGSSPDGSSDESDFYSSDDE</sequence>
<feature type="compositionally biased region" description="Basic and acidic residues" evidence="1">
    <location>
        <begin position="68"/>
        <end position="79"/>
    </location>
</feature>
<accession>A0A8S9WTA9</accession>
<organism evidence="3 4">
    <name type="scientific">Apolygus lucorum</name>
    <name type="common">Small green plant bug</name>
    <name type="synonym">Lygocoris lucorum</name>
    <dbReference type="NCBI Taxonomy" id="248454"/>
    <lineage>
        <taxon>Eukaryota</taxon>
        <taxon>Metazoa</taxon>
        <taxon>Ecdysozoa</taxon>
        <taxon>Arthropoda</taxon>
        <taxon>Hexapoda</taxon>
        <taxon>Insecta</taxon>
        <taxon>Pterygota</taxon>
        <taxon>Neoptera</taxon>
        <taxon>Paraneoptera</taxon>
        <taxon>Hemiptera</taxon>
        <taxon>Heteroptera</taxon>
        <taxon>Panheteroptera</taxon>
        <taxon>Cimicomorpha</taxon>
        <taxon>Miridae</taxon>
        <taxon>Mirini</taxon>
        <taxon>Apolygus</taxon>
    </lineage>
</organism>
<feature type="compositionally biased region" description="Acidic residues" evidence="1">
    <location>
        <begin position="89"/>
        <end position="101"/>
    </location>
</feature>
<evidence type="ECO:0000313" key="3">
    <source>
        <dbReference type="EMBL" id="KAF6199444.1"/>
    </source>
</evidence>
<reference evidence="3" key="1">
    <citation type="journal article" date="2021" name="Mol. Ecol. Resour.">
        <title>Apolygus lucorum genome provides insights into omnivorousness and mesophyll feeding.</title>
        <authorList>
            <person name="Liu Y."/>
            <person name="Liu H."/>
            <person name="Wang H."/>
            <person name="Huang T."/>
            <person name="Liu B."/>
            <person name="Yang B."/>
            <person name="Yin L."/>
            <person name="Li B."/>
            <person name="Zhang Y."/>
            <person name="Zhang S."/>
            <person name="Jiang F."/>
            <person name="Zhang X."/>
            <person name="Ren Y."/>
            <person name="Wang B."/>
            <person name="Wang S."/>
            <person name="Lu Y."/>
            <person name="Wu K."/>
            <person name="Fan W."/>
            <person name="Wang G."/>
        </authorList>
    </citation>
    <scope>NUCLEOTIDE SEQUENCE</scope>
    <source>
        <strain evidence="3">12Hb</strain>
    </source>
</reference>
<feature type="compositionally biased region" description="Basic and acidic residues" evidence="1">
    <location>
        <begin position="127"/>
        <end position="183"/>
    </location>
</feature>
<feature type="compositionally biased region" description="Polar residues" evidence="1">
    <location>
        <begin position="102"/>
        <end position="113"/>
    </location>
</feature>
<dbReference type="PANTHER" id="PTHR33939">
    <property type="entry name" value="PROTEIN CBG22215"/>
    <property type="match status" value="1"/>
</dbReference>
<name>A0A8S9WTA9_APOLU</name>
<comment type="caution">
    <text evidence="3">The sequence shown here is derived from an EMBL/GenBank/DDBJ whole genome shotgun (WGS) entry which is preliminary data.</text>
</comment>
<evidence type="ECO:0000259" key="2">
    <source>
        <dbReference type="Pfam" id="PF13358"/>
    </source>
</evidence>
<dbReference type="EMBL" id="WIXP02000015">
    <property type="protein sequence ID" value="KAF6199444.1"/>
    <property type="molecule type" value="Genomic_DNA"/>
</dbReference>
<dbReference type="InterPro" id="IPR038717">
    <property type="entry name" value="Tc1-like_DDE_dom"/>
</dbReference>
<dbReference type="GO" id="GO:0003676">
    <property type="term" value="F:nucleic acid binding"/>
    <property type="evidence" value="ECO:0007669"/>
    <property type="project" value="InterPro"/>
</dbReference>
<dbReference type="OrthoDB" id="6511194at2759"/>
<feature type="region of interest" description="Disordered" evidence="1">
    <location>
        <begin position="665"/>
        <end position="685"/>
    </location>
</feature>
<dbReference type="InterPro" id="IPR036397">
    <property type="entry name" value="RNaseH_sf"/>
</dbReference>
<dbReference type="Gene3D" id="3.30.420.10">
    <property type="entry name" value="Ribonuclease H-like superfamily/Ribonuclease H"/>
    <property type="match status" value="1"/>
</dbReference>
<proteinExistence type="predicted"/>
<dbReference type="PANTHER" id="PTHR33939:SF1">
    <property type="entry name" value="DUF4371 DOMAIN-CONTAINING PROTEIN"/>
    <property type="match status" value="1"/>
</dbReference>
<dbReference type="AlphaFoldDB" id="A0A8S9WTA9"/>
<evidence type="ECO:0000256" key="1">
    <source>
        <dbReference type="SAM" id="MobiDB-lite"/>
    </source>
</evidence>
<protein>
    <recommendedName>
        <fullName evidence="2">Tc1-like transposase DDE domain-containing protein</fullName>
    </recommendedName>
</protein>
<keyword evidence="4" id="KW-1185">Reference proteome</keyword>
<feature type="domain" description="Tc1-like transposase DDE" evidence="2">
    <location>
        <begin position="419"/>
        <end position="607"/>
    </location>
</feature>
<feature type="region of interest" description="Disordered" evidence="1">
    <location>
        <begin position="68"/>
        <end position="196"/>
    </location>
</feature>
<dbReference type="Proteomes" id="UP000466442">
    <property type="component" value="Unassembled WGS sequence"/>
</dbReference>
<gene>
    <name evidence="3" type="ORF">GE061_007470</name>
</gene>